<feature type="domain" description="YCII-related" evidence="2">
    <location>
        <begin position="21"/>
        <end position="113"/>
    </location>
</feature>
<protein>
    <recommendedName>
        <fullName evidence="2">YCII-related domain-containing protein</fullName>
    </recommendedName>
</protein>
<evidence type="ECO:0000313" key="4">
    <source>
        <dbReference type="Proteomes" id="UP001500037"/>
    </source>
</evidence>
<dbReference type="PANTHER" id="PTHR35174">
    <property type="entry name" value="BLL7171 PROTEIN-RELATED"/>
    <property type="match status" value="1"/>
</dbReference>
<organism evidence="3 4">
    <name type="scientific">Kitasatospora nipponensis</name>
    <dbReference type="NCBI Taxonomy" id="258049"/>
    <lineage>
        <taxon>Bacteria</taxon>
        <taxon>Bacillati</taxon>
        <taxon>Actinomycetota</taxon>
        <taxon>Actinomycetes</taxon>
        <taxon>Kitasatosporales</taxon>
        <taxon>Streptomycetaceae</taxon>
        <taxon>Kitasatospora</taxon>
    </lineage>
</organism>
<accession>A0ABN1WB83</accession>
<dbReference type="PANTHER" id="PTHR35174:SF3">
    <property type="entry name" value="BLL7171 PROTEIN"/>
    <property type="match status" value="1"/>
</dbReference>
<dbReference type="RefSeq" id="WP_344442953.1">
    <property type="nucleotide sequence ID" value="NZ_BAAALF010000065.1"/>
</dbReference>
<gene>
    <name evidence="3" type="ORF">GCM10009665_38350</name>
</gene>
<keyword evidence="4" id="KW-1185">Reference proteome</keyword>
<evidence type="ECO:0000259" key="2">
    <source>
        <dbReference type="Pfam" id="PF03795"/>
    </source>
</evidence>
<dbReference type="Gene3D" id="3.30.70.1060">
    <property type="entry name" value="Dimeric alpha+beta barrel"/>
    <property type="match status" value="1"/>
</dbReference>
<evidence type="ECO:0000256" key="1">
    <source>
        <dbReference type="ARBA" id="ARBA00007689"/>
    </source>
</evidence>
<dbReference type="SUPFAM" id="SSF54909">
    <property type="entry name" value="Dimeric alpha+beta barrel"/>
    <property type="match status" value="1"/>
</dbReference>
<evidence type="ECO:0000313" key="3">
    <source>
        <dbReference type="EMBL" id="GAA1243843.1"/>
    </source>
</evidence>
<dbReference type="Proteomes" id="UP001500037">
    <property type="component" value="Unassembled WGS sequence"/>
</dbReference>
<dbReference type="InterPro" id="IPR005545">
    <property type="entry name" value="YCII"/>
</dbReference>
<name>A0ABN1WB83_9ACTN</name>
<proteinExistence type="inferred from homology"/>
<reference evidence="3 4" key="1">
    <citation type="journal article" date="2019" name="Int. J. Syst. Evol. Microbiol.">
        <title>The Global Catalogue of Microorganisms (GCM) 10K type strain sequencing project: providing services to taxonomists for standard genome sequencing and annotation.</title>
        <authorList>
            <consortium name="The Broad Institute Genomics Platform"/>
            <consortium name="The Broad Institute Genome Sequencing Center for Infectious Disease"/>
            <person name="Wu L."/>
            <person name="Ma J."/>
        </authorList>
    </citation>
    <scope>NUCLEOTIDE SEQUENCE [LARGE SCALE GENOMIC DNA]</scope>
    <source>
        <strain evidence="3 4">JCM 13004</strain>
    </source>
</reference>
<sequence length="118" mass="12620">MGYLLLFVEPRGLRASRTPAESRAANDGMRDFAEGLVARGILVTAQMLSSDSRATRVQVRDGEVVHAAGPFPDSQQEMIGALMHIDVATESEALAIAEQCPAARWATVEVRPIGALDS</sequence>
<comment type="similarity">
    <text evidence="1">Belongs to the YciI family.</text>
</comment>
<dbReference type="InterPro" id="IPR011008">
    <property type="entry name" value="Dimeric_a/b-barrel"/>
</dbReference>
<comment type="caution">
    <text evidence="3">The sequence shown here is derived from an EMBL/GenBank/DDBJ whole genome shotgun (WGS) entry which is preliminary data.</text>
</comment>
<dbReference type="EMBL" id="BAAALF010000065">
    <property type="protein sequence ID" value="GAA1243843.1"/>
    <property type="molecule type" value="Genomic_DNA"/>
</dbReference>
<dbReference type="Pfam" id="PF03795">
    <property type="entry name" value="YCII"/>
    <property type="match status" value="1"/>
</dbReference>